<dbReference type="EMBL" id="JAFEUZ010000004">
    <property type="protein sequence ID" value="KAG5487541.1"/>
    <property type="molecule type" value="Genomic_DNA"/>
</dbReference>
<protein>
    <submittedName>
        <fullName evidence="1">Uncharacterized protein</fullName>
    </submittedName>
</protein>
<comment type="caution">
    <text evidence="1">The sequence shown here is derived from an EMBL/GenBank/DDBJ whole genome shotgun (WGS) entry which is preliminary data.</text>
</comment>
<evidence type="ECO:0000313" key="2">
    <source>
        <dbReference type="Proteomes" id="UP000673552"/>
    </source>
</evidence>
<dbReference type="OrthoDB" id="272803at2759"/>
<dbReference type="KEGG" id="lmat:92517378"/>
<accession>A0A836I018</accession>
<reference evidence="2" key="2">
    <citation type="journal article" date="2021" name="Sci. Data">
        <title>Chromosome-scale genome sequencing, assembly and annotation of six genomes from subfamily Leishmaniinae.</title>
        <authorList>
            <person name="Almutairi H."/>
            <person name="Urbaniak M.D."/>
            <person name="Bates M.D."/>
            <person name="Jariyapan N."/>
            <person name="Kwakye-Nuako G."/>
            <person name="Thomaz Soccol V."/>
            <person name="Al-Salem W.S."/>
            <person name="Dillon R.J."/>
            <person name="Bates P.A."/>
            <person name="Gatherer D."/>
        </authorList>
    </citation>
    <scope>NUCLEOTIDE SEQUENCE [LARGE SCALE GENOMIC DNA]</scope>
</reference>
<dbReference type="RefSeq" id="XP_067181473.1">
    <property type="nucleotide sequence ID" value="XM_067324866.1"/>
</dbReference>
<dbReference type="GeneID" id="92517378"/>
<name>A0A836I018_9TRYP</name>
<dbReference type="Proteomes" id="UP000673552">
    <property type="component" value="Unassembled WGS sequence"/>
</dbReference>
<gene>
    <name evidence="1" type="ORF">LSCM1_07498</name>
</gene>
<reference evidence="2" key="1">
    <citation type="journal article" date="2021" name="Microbiol. Resour. Announc.">
        <title>LGAAP: Leishmaniinae Genome Assembly and Annotation Pipeline.</title>
        <authorList>
            <person name="Almutairi H."/>
            <person name="Urbaniak M.D."/>
            <person name="Bates M.D."/>
            <person name="Jariyapan N."/>
            <person name="Kwakye-Nuako G."/>
            <person name="Thomaz-Soccol V."/>
            <person name="Al-Salem W.S."/>
            <person name="Dillon R.J."/>
            <person name="Bates P.A."/>
            <person name="Gatherer D."/>
        </authorList>
    </citation>
    <scope>NUCLEOTIDE SEQUENCE [LARGE SCALE GENOMIC DNA]</scope>
</reference>
<organism evidence="1 2">
    <name type="scientific">Leishmania martiniquensis</name>
    <dbReference type="NCBI Taxonomy" id="1580590"/>
    <lineage>
        <taxon>Eukaryota</taxon>
        <taxon>Discoba</taxon>
        <taxon>Euglenozoa</taxon>
        <taxon>Kinetoplastea</taxon>
        <taxon>Metakinetoplastina</taxon>
        <taxon>Trypanosomatida</taxon>
        <taxon>Trypanosomatidae</taxon>
        <taxon>Leishmaniinae</taxon>
        <taxon>Leishmania</taxon>
    </lineage>
</organism>
<dbReference type="AlphaFoldDB" id="A0A836I018"/>
<keyword evidence="2" id="KW-1185">Reference proteome</keyword>
<proteinExistence type="predicted"/>
<sequence length="139" mass="14971">MWLFSSSVAAARPLPSPTSSPSAKRYDNASLPLELRLIRVSKADISCVTADDVKRVRERLTSDELTTALRLLVETNRFADIIASVSSSTWAEAAAGVTAVQMGLSGGVMRDRMSLLYSILPYVSDSFLTTMGSPFAGDH</sequence>
<evidence type="ECO:0000313" key="1">
    <source>
        <dbReference type="EMBL" id="KAG5487541.1"/>
    </source>
</evidence>